<organism evidence="1 2">
    <name type="scientific">Candidatus Uhrbacteria bacterium RIFCSPHIGHO2_01_FULL_63_20</name>
    <dbReference type="NCBI Taxonomy" id="1802385"/>
    <lineage>
        <taxon>Bacteria</taxon>
        <taxon>Candidatus Uhriibacteriota</taxon>
    </lineage>
</organism>
<dbReference type="Pfam" id="PF24113">
    <property type="entry name" value="DUF7387"/>
    <property type="match status" value="1"/>
</dbReference>
<dbReference type="PANTHER" id="PTHR34504:SF2">
    <property type="entry name" value="UPF0150 PROTEIN SSL0259"/>
    <property type="match status" value="1"/>
</dbReference>
<dbReference type="SUPFAM" id="SSF143100">
    <property type="entry name" value="TTHA1013/TTHA0281-like"/>
    <property type="match status" value="1"/>
</dbReference>
<sequence>MTSTYTTVITDEGKWLVARCVELGVVSQGKTVEQAQKNLKEAVELYIEDAPKTKRQAKRRAPIVTTMSFTHG</sequence>
<dbReference type="Proteomes" id="UP000177885">
    <property type="component" value="Unassembled WGS sequence"/>
</dbReference>
<dbReference type="InterPro" id="IPR051404">
    <property type="entry name" value="TA_system_antitoxin"/>
</dbReference>
<dbReference type="InterPro" id="IPR035069">
    <property type="entry name" value="TTHA1013/TTHA0281-like"/>
</dbReference>
<evidence type="ECO:0000313" key="1">
    <source>
        <dbReference type="EMBL" id="OGL66975.1"/>
    </source>
</evidence>
<dbReference type="Gene3D" id="3.30.160.250">
    <property type="match status" value="1"/>
</dbReference>
<name>A0A1F7TLW7_9BACT</name>
<gene>
    <name evidence="1" type="ORF">A2856_00560</name>
</gene>
<proteinExistence type="predicted"/>
<dbReference type="STRING" id="1802385.A2856_00560"/>
<comment type="caution">
    <text evidence="1">The sequence shown here is derived from an EMBL/GenBank/DDBJ whole genome shotgun (WGS) entry which is preliminary data.</text>
</comment>
<accession>A0A1F7TLW7</accession>
<dbReference type="InterPro" id="IPR055811">
    <property type="entry name" value="DUF7387"/>
</dbReference>
<protein>
    <recommendedName>
        <fullName evidence="3">HicB-like antitoxin of toxin-antitoxin system domain-containing protein</fullName>
    </recommendedName>
</protein>
<reference evidence="1 2" key="1">
    <citation type="journal article" date="2016" name="Nat. Commun.">
        <title>Thousands of microbial genomes shed light on interconnected biogeochemical processes in an aquifer system.</title>
        <authorList>
            <person name="Anantharaman K."/>
            <person name="Brown C.T."/>
            <person name="Hug L.A."/>
            <person name="Sharon I."/>
            <person name="Castelle C.J."/>
            <person name="Probst A.J."/>
            <person name="Thomas B.C."/>
            <person name="Singh A."/>
            <person name="Wilkins M.J."/>
            <person name="Karaoz U."/>
            <person name="Brodie E.L."/>
            <person name="Williams K.H."/>
            <person name="Hubbard S.S."/>
            <person name="Banfield J.F."/>
        </authorList>
    </citation>
    <scope>NUCLEOTIDE SEQUENCE [LARGE SCALE GENOMIC DNA]</scope>
</reference>
<dbReference type="PANTHER" id="PTHR34504">
    <property type="entry name" value="ANTITOXIN HICB"/>
    <property type="match status" value="1"/>
</dbReference>
<dbReference type="AlphaFoldDB" id="A0A1F7TLW7"/>
<dbReference type="EMBL" id="MGDT01000004">
    <property type="protein sequence ID" value="OGL66975.1"/>
    <property type="molecule type" value="Genomic_DNA"/>
</dbReference>
<evidence type="ECO:0008006" key="3">
    <source>
        <dbReference type="Google" id="ProtNLM"/>
    </source>
</evidence>
<evidence type="ECO:0000313" key="2">
    <source>
        <dbReference type="Proteomes" id="UP000177885"/>
    </source>
</evidence>